<dbReference type="InterPro" id="IPR012902">
    <property type="entry name" value="N_methyl_site"/>
</dbReference>
<keyword evidence="5 8" id="KW-0812">Transmembrane</keyword>
<keyword evidence="3" id="KW-0488">Methylation</keyword>
<comment type="caution">
    <text evidence="9">The sequence shown here is derived from an EMBL/GenBank/DDBJ whole genome shotgun (WGS) entry which is preliminary data.</text>
</comment>
<evidence type="ECO:0000256" key="3">
    <source>
        <dbReference type="ARBA" id="ARBA00022481"/>
    </source>
</evidence>
<evidence type="ECO:0000256" key="8">
    <source>
        <dbReference type="SAM" id="Phobius"/>
    </source>
</evidence>
<keyword evidence="4" id="KW-0997">Cell inner membrane</keyword>
<name>A0A7W3FJV4_9GAMM</name>
<evidence type="ECO:0000313" key="9">
    <source>
        <dbReference type="EMBL" id="MBA8680891.1"/>
    </source>
</evidence>
<dbReference type="PROSITE" id="PS00409">
    <property type="entry name" value="PROKAR_NTER_METHYL"/>
    <property type="match status" value="1"/>
</dbReference>
<reference evidence="9 10" key="1">
    <citation type="submission" date="2020-08" db="EMBL/GenBank/DDBJ databases">
        <title>Stenotrophomonas tumulicola JCM 30961.</title>
        <authorList>
            <person name="Deng Y."/>
        </authorList>
    </citation>
    <scope>NUCLEOTIDE SEQUENCE [LARGE SCALE GENOMIC DNA]</scope>
    <source>
        <strain evidence="9 10">JCM 30961</strain>
    </source>
</reference>
<evidence type="ECO:0000256" key="2">
    <source>
        <dbReference type="ARBA" id="ARBA00022475"/>
    </source>
</evidence>
<dbReference type="PANTHER" id="PTHR39583">
    <property type="entry name" value="TYPE II SECRETION SYSTEM PROTEIN J-RELATED"/>
    <property type="match status" value="1"/>
</dbReference>
<proteinExistence type="predicted"/>
<accession>A0A7W3FJV4</accession>
<comment type="subcellular location">
    <subcellularLocation>
        <location evidence="1">Cell inner membrane</location>
        <topology evidence="1">Single-pass membrane protein</topology>
    </subcellularLocation>
</comment>
<dbReference type="AlphaFoldDB" id="A0A7W3FJV4"/>
<protein>
    <submittedName>
        <fullName evidence="9">Prepilin-type N-terminal cleavage/methylation domain-containing protein</fullName>
    </submittedName>
</protein>
<evidence type="ECO:0000313" key="10">
    <source>
        <dbReference type="Proteomes" id="UP000547058"/>
    </source>
</evidence>
<dbReference type="EMBL" id="JACGXS010000001">
    <property type="protein sequence ID" value="MBA8680891.1"/>
    <property type="molecule type" value="Genomic_DNA"/>
</dbReference>
<organism evidence="9 10">
    <name type="scientific">Stenotrophomonas tumulicola</name>
    <dbReference type="NCBI Taxonomy" id="1685415"/>
    <lineage>
        <taxon>Bacteria</taxon>
        <taxon>Pseudomonadati</taxon>
        <taxon>Pseudomonadota</taxon>
        <taxon>Gammaproteobacteria</taxon>
        <taxon>Lysobacterales</taxon>
        <taxon>Lysobacteraceae</taxon>
        <taxon>Stenotrophomonas</taxon>
    </lineage>
</organism>
<keyword evidence="10" id="KW-1185">Reference proteome</keyword>
<dbReference type="InterPro" id="IPR045584">
    <property type="entry name" value="Pilin-like"/>
</dbReference>
<dbReference type="RefSeq" id="WP_182338041.1">
    <property type="nucleotide sequence ID" value="NZ_JACGXS010000001.1"/>
</dbReference>
<dbReference type="SUPFAM" id="SSF54523">
    <property type="entry name" value="Pili subunits"/>
    <property type="match status" value="1"/>
</dbReference>
<dbReference type="NCBIfam" id="TIGR02532">
    <property type="entry name" value="IV_pilin_GFxxxE"/>
    <property type="match status" value="1"/>
</dbReference>
<evidence type="ECO:0000256" key="1">
    <source>
        <dbReference type="ARBA" id="ARBA00004377"/>
    </source>
</evidence>
<keyword evidence="7 8" id="KW-0472">Membrane</keyword>
<dbReference type="InterPro" id="IPR051621">
    <property type="entry name" value="T2SS_protein_J"/>
</dbReference>
<dbReference type="Pfam" id="PF07963">
    <property type="entry name" value="N_methyl"/>
    <property type="match status" value="1"/>
</dbReference>
<gene>
    <name evidence="9" type="ORF">H4O11_03625</name>
</gene>
<dbReference type="PANTHER" id="PTHR39583:SF2">
    <property type="entry name" value="TYPE II SECRETION SYSTEM PROTEIN J"/>
    <property type="match status" value="1"/>
</dbReference>
<evidence type="ECO:0000256" key="5">
    <source>
        <dbReference type="ARBA" id="ARBA00022692"/>
    </source>
</evidence>
<dbReference type="Proteomes" id="UP000547058">
    <property type="component" value="Unassembled WGS sequence"/>
</dbReference>
<evidence type="ECO:0000256" key="7">
    <source>
        <dbReference type="ARBA" id="ARBA00023136"/>
    </source>
</evidence>
<feature type="transmembrane region" description="Helical" evidence="8">
    <location>
        <begin position="7"/>
        <end position="31"/>
    </location>
</feature>
<evidence type="ECO:0000256" key="4">
    <source>
        <dbReference type="ARBA" id="ARBA00022519"/>
    </source>
</evidence>
<dbReference type="GO" id="GO:0015628">
    <property type="term" value="P:protein secretion by the type II secretion system"/>
    <property type="evidence" value="ECO:0007669"/>
    <property type="project" value="TreeGrafter"/>
</dbReference>
<keyword evidence="2" id="KW-1003">Cell membrane</keyword>
<sequence>MKRRQAGFTLIEVMIAITVMAIISVICWRTLDSVTRSDEHLRDADTETTAALRVLQQFQRDIEMRADTELLNGALRPADAPQRLLPPSLASARDPGGAFAIEIIRSVGSDGQRWQRVRWFQQGRTLRRASGAPGAGYPLPAPVLAGAIAVAQDVQRFDLRAWQPGAGWNSLPATADALPAQGLEMTLVLRDARGPQVYRRVLPLQ</sequence>
<keyword evidence="6 8" id="KW-1133">Transmembrane helix</keyword>
<dbReference type="GO" id="GO:0005886">
    <property type="term" value="C:plasma membrane"/>
    <property type="evidence" value="ECO:0007669"/>
    <property type="project" value="UniProtKB-SubCell"/>
</dbReference>
<evidence type="ECO:0000256" key="6">
    <source>
        <dbReference type="ARBA" id="ARBA00022989"/>
    </source>
</evidence>